<dbReference type="InterPro" id="IPR001810">
    <property type="entry name" value="F-box_dom"/>
</dbReference>
<evidence type="ECO:0000259" key="1">
    <source>
        <dbReference type="Pfam" id="PF12937"/>
    </source>
</evidence>
<feature type="domain" description="F-box" evidence="1">
    <location>
        <begin position="11"/>
        <end position="56"/>
    </location>
</feature>
<dbReference type="AlphaFoldDB" id="M8CM78"/>
<organism evidence="2">
    <name type="scientific">Aegilops tauschii</name>
    <name type="common">Tausch's goatgrass</name>
    <name type="synonym">Aegilops squarrosa</name>
    <dbReference type="NCBI Taxonomy" id="37682"/>
    <lineage>
        <taxon>Eukaryota</taxon>
        <taxon>Viridiplantae</taxon>
        <taxon>Streptophyta</taxon>
        <taxon>Embryophyta</taxon>
        <taxon>Tracheophyta</taxon>
        <taxon>Spermatophyta</taxon>
        <taxon>Magnoliopsida</taxon>
        <taxon>Liliopsida</taxon>
        <taxon>Poales</taxon>
        <taxon>Poaceae</taxon>
        <taxon>BOP clade</taxon>
        <taxon>Pooideae</taxon>
        <taxon>Triticodae</taxon>
        <taxon>Triticeae</taxon>
        <taxon>Triticinae</taxon>
        <taxon>Aegilops</taxon>
    </lineage>
</organism>
<dbReference type="PANTHER" id="PTHR38926">
    <property type="entry name" value="F-BOX DOMAIN CONTAINING PROTEIN, EXPRESSED"/>
    <property type="match status" value="1"/>
</dbReference>
<dbReference type="InterPro" id="IPR036047">
    <property type="entry name" value="F-box-like_dom_sf"/>
</dbReference>
<dbReference type="SUPFAM" id="SSF81383">
    <property type="entry name" value="F-box domain"/>
    <property type="match status" value="1"/>
</dbReference>
<evidence type="ECO:0000313" key="2">
    <source>
        <dbReference type="EnsemblPlants" id="EMT28542"/>
    </source>
</evidence>
<dbReference type="PANTHER" id="PTHR38926:SF71">
    <property type="entry name" value="OS08G0194350 PROTEIN"/>
    <property type="match status" value="1"/>
</dbReference>
<dbReference type="Pfam" id="PF12937">
    <property type="entry name" value="F-box-like"/>
    <property type="match status" value="1"/>
</dbReference>
<dbReference type="SUPFAM" id="SSF52047">
    <property type="entry name" value="RNI-like"/>
    <property type="match status" value="1"/>
</dbReference>
<dbReference type="EnsemblPlants" id="EMT28542">
    <property type="protein sequence ID" value="EMT28542"/>
    <property type="gene ID" value="F775_10245"/>
</dbReference>
<name>M8CM78_AEGTA</name>
<dbReference type="Gene3D" id="1.20.1280.50">
    <property type="match status" value="1"/>
</dbReference>
<dbReference type="FunFam" id="1.20.1280.50:FF:000037">
    <property type="entry name" value="F-box protein SKIP19"/>
    <property type="match status" value="1"/>
</dbReference>
<protein>
    <recommendedName>
        <fullName evidence="1">F-box domain-containing protein</fullName>
    </recommendedName>
</protein>
<dbReference type="InterPro" id="IPR032675">
    <property type="entry name" value="LRR_dom_sf"/>
</dbReference>
<dbReference type="ExpressionAtlas" id="M8CM78">
    <property type="expression patterns" value="baseline"/>
</dbReference>
<reference evidence="2" key="1">
    <citation type="submission" date="2015-06" db="UniProtKB">
        <authorList>
            <consortium name="EnsemblPlants"/>
        </authorList>
    </citation>
    <scope>IDENTIFICATION</scope>
</reference>
<sequence>MCTRGPSARDWSKMPLDALTSVFAKLGAVELLMGAGLVCRSWLYASKAPELWRAVVMSRPPDTPEGTEAFLRAIAKVSSELWPAVPITGIDDPWRAMAKVDDSLCAMAKAAVDRSDGRLQKFVARDFGTDELLEYIADRSIVRTPPLRPKLSGAASVSLSFSALLLYPRKAVHLRSPSLKSLGLMQCHDISEKGFMDSIVKFPQLEELVLIECHNISDDQKENRDVYEAISRACSQLKLFVLAHPGYFLHPNGSYGFHDGDVLGIATMKQLRHLSLDCVDINNAELVSIIDSCPYLEHLCMRYCYNIVANEALRAKCARIKTLKLRPMSDETADPNQGRHSDPNDCCFVFFDSPIDEFVILSFLDSWRKIC</sequence>
<dbReference type="Gene3D" id="3.80.10.10">
    <property type="entry name" value="Ribonuclease Inhibitor"/>
    <property type="match status" value="1"/>
</dbReference>
<accession>M8CM78</accession>
<proteinExistence type="predicted"/>